<dbReference type="Pfam" id="PF00083">
    <property type="entry name" value="Sugar_tr"/>
    <property type="match status" value="1"/>
</dbReference>
<dbReference type="InterPro" id="IPR005828">
    <property type="entry name" value="MFS_sugar_transport-like"/>
</dbReference>
<feature type="transmembrane region" description="Helical" evidence="5">
    <location>
        <begin position="31"/>
        <end position="51"/>
    </location>
</feature>
<evidence type="ECO:0000259" key="6">
    <source>
        <dbReference type="PROSITE" id="PS50850"/>
    </source>
</evidence>
<gene>
    <name evidence="7" type="ORF">PMAYCL1PPCAC_32773</name>
</gene>
<dbReference type="InterPro" id="IPR050382">
    <property type="entry name" value="MFS_Na/Anion_cotransporter"/>
</dbReference>
<keyword evidence="4 5" id="KW-0472">Membrane</keyword>
<dbReference type="Proteomes" id="UP001328107">
    <property type="component" value="Unassembled WGS sequence"/>
</dbReference>
<dbReference type="PROSITE" id="PS50850">
    <property type="entry name" value="MFS"/>
    <property type="match status" value="1"/>
</dbReference>
<organism evidence="7 8">
    <name type="scientific">Pristionchus mayeri</name>
    <dbReference type="NCBI Taxonomy" id="1317129"/>
    <lineage>
        <taxon>Eukaryota</taxon>
        <taxon>Metazoa</taxon>
        <taxon>Ecdysozoa</taxon>
        <taxon>Nematoda</taxon>
        <taxon>Chromadorea</taxon>
        <taxon>Rhabditida</taxon>
        <taxon>Rhabditina</taxon>
        <taxon>Diplogasteromorpha</taxon>
        <taxon>Diplogasteroidea</taxon>
        <taxon>Neodiplogasteridae</taxon>
        <taxon>Pristionchus</taxon>
    </lineage>
</organism>
<evidence type="ECO:0000256" key="4">
    <source>
        <dbReference type="ARBA" id="ARBA00023136"/>
    </source>
</evidence>
<dbReference type="EMBL" id="BTRK01000006">
    <property type="protein sequence ID" value="GMR62578.1"/>
    <property type="molecule type" value="Genomic_DNA"/>
</dbReference>
<evidence type="ECO:0000256" key="3">
    <source>
        <dbReference type="ARBA" id="ARBA00022989"/>
    </source>
</evidence>
<name>A0AAN5IDR7_9BILA</name>
<accession>A0AAN5IDR7</accession>
<reference evidence="8" key="1">
    <citation type="submission" date="2022-10" db="EMBL/GenBank/DDBJ databases">
        <title>Genome assembly of Pristionchus species.</title>
        <authorList>
            <person name="Yoshida K."/>
            <person name="Sommer R.J."/>
        </authorList>
    </citation>
    <scope>NUCLEOTIDE SEQUENCE [LARGE SCALE GENOMIC DNA]</scope>
    <source>
        <strain evidence="8">RS5460</strain>
    </source>
</reference>
<keyword evidence="3 5" id="KW-1133">Transmembrane helix</keyword>
<dbReference type="PANTHER" id="PTHR11662:SF399">
    <property type="entry name" value="FI19708P1-RELATED"/>
    <property type="match status" value="1"/>
</dbReference>
<feature type="domain" description="Major facilitator superfamily (MFS) profile" evidence="6">
    <location>
        <begin position="1"/>
        <end position="74"/>
    </location>
</feature>
<dbReference type="GO" id="GO:0016020">
    <property type="term" value="C:membrane"/>
    <property type="evidence" value="ECO:0007669"/>
    <property type="project" value="UniProtKB-SubCell"/>
</dbReference>
<dbReference type="InterPro" id="IPR020846">
    <property type="entry name" value="MFS_dom"/>
</dbReference>
<evidence type="ECO:0000313" key="7">
    <source>
        <dbReference type="EMBL" id="GMR62578.1"/>
    </source>
</evidence>
<evidence type="ECO:0000313" key="8">
    <source>
        <dbReference type="Proteomes" id="UP001328107"/>
    </source>
</evidence>
<proteinExistence type="predicted"/>
<sequence length="74" mass="7950">MQGSLLTATFYGSIITIAFSGSIADRFGPKLIFAGGCMIYVFVTMATPFLAQYSFNVYFASRVVMGLAEGSSEK</sequence>
<keyword evidence="2 5" id="KW-0812">Transmembrane</keyword>
<dbReference type="GO" id="GO:0022857">
    <property type="term" value="F:transmembrane transporter activity"/>
    <property type="evidence" value="ECO:0007669"/>
    <property type="project" value="InterPro"/>
</dbReference>
<dbReference type="PANTHER" id="PTHR11662">
    <property type="entry name" value="SOLUTE CARRIER FAMILY 17"/>
    <property type="match status" value="1"/>
</dbReference>
<dbReference type="AlphaFoldDB" id="A0AAN5IDR7"/>
<dbReference type="Gene3D" id="1.20.1250.20">
    <property type="entry name" value="MFS general substrate transporter like domains"/>
    <property type="match status" value="1"/>
</dbReference>
<dbReference type="InterPro" id="IPR036259">
    <property type="entry name" value="MFS_trans_sf"/>
</dbReference>
<dbReference type="SUPFAM" id="SSF103473">
    <property type="entry name" value="MFS general substrate transporter"/>
    <property type="match status" value="1"/>
</dbReference>
<evidence type="ECO:0000256" key="5">
    <source>
        <dbReference type="SAM" id="Phobius"/>
    </source>
</evidence>
<dbReference type="GO" id="GO:0006820">
    <property type="term" value="P:monoatomic anion transport"/>
    <property type="evidence" value="ECO:0007669"/>
    <property type="project" value="TreeGrafter"/>
</dbReference>
<comment type="caution">
    <text evidence="7">The sequence shown here is derived from an EMBL/GenBank/DDBJ whole genome shotgun (WGS) entry which is preliminary data.</text>
</comment>
<feature type="transmembrane region" description="Helical" evidence="5">
    <location>
        <begin position="6"/>
        <end position="24"/>
    </location>
</feature>
<evidence type="ECO:0000256" key="1">
    <source>
        <dbReference type="ARBA" id="ARBA00004141"/>
    </source>
</evidence>
<comment type="subcellular location">
    <subcellularLocation>
        <location evidence="1">Membrane</location>
        <topology evidence="1">Multi-pass membrane protein</topology>
    </subcellularLocation>
</comment>
<protein>
    <recommendedName>
        <fullName evidence="6">Major facilitator superfamily (MFS) profile domain-containing protein</fullName>
    </recommendedName>
</protein>
<keyword evidence="8" id="KW-1185">Reference proteome</keyword>
<evidence type="ECO:0000256" key="2">
    <source>
        <dbReference type="ARBA" id="ARBA00022692"/>
    </source>
</evidence>